<reference evidence="1 2" key="1">
    <citation type="submission" date="2017-06" db="EMBL/GenBank/DDBJ databases">
        <title>A platform for efficient transgenesis in Macrostomum lignano, a flatworm model organism for stem cell research.</title>
        <authorList>
            <person name="Berezikov E."/>
        </authorList>
    </citation>
    <scope>NUCLEOTIDE SEQUENCE [LARGE SCALE GENOMIC DNA]</scope>
    <source>
        <strain evidence="1">DV1</strain>
        <tissue evidence="1">Whole organism</tissue>
    </source>
</reference>
<name>A0A267GPJ8_9PLAT</name>
<dbReference type="EMBL" id="NIVC01000210">
    <property type="protein sequence ID" value="PAA87948.1"/>
    <property type="molecule type" value="Genomic_DNA"/>
</dbReference>
<protein>
    <submittedName>
        <fullName evidence="1">Uncharacterized protein</fullName>
    </submittedName>
</protein>
<organism evidence="1 2">
    <name type="scientific">Macrostomum lignano</name>
    <dbReference type="NCBI Taxonomy" id="282301"/>
    <lineage>
        <taxon>Eukaryota</taxon>
        <taxon>Metazoa</taxon>
        <taxon>Spiralia</taxon>
        <taxon>Lophotrochozoa</taxon>
        <taxon>Platyhelminthes</taxon>
        <taxon>Rhabditophora</taxon>
        <taxon>Macrostomorpha</taxon>
        <taxon>Macrostomida</taxon>
        <taxon>Macrostomidae</taxon>
        <taxon>Macrostomum</taxon>
    </lineage>
</organism>
<dbReference type="Proteomes" id="UP000215902">
    <property type="component" value="Unassembled WGS sequence"/>
</dbReference>
<evidence type="ECO:0000313" key="1">
    <source>
        <dbReference type="EMBL" id="PAA87948.1"/>
    </source>
</evidence>
<evidence type="ECO:0000313" key="2">
    <source>
        <dbReference type="Proteomes" id="UP000215902"/>
    </source>
</evidence>
<dbReference type="AlphaFoldDB" id="A0A267GPJ8"/>
<sequence>RTQRNAHKSALHCSLGKLKSKNLIEFIGKKKEHLEKLLRTTEQRLEQAAAGSSRGAETEGLQKSLQSFQMQEAKAIADRLKAATAEAPKLESKAFGLPQTSEQKKEIEACKSKLDTVIDTATRTCGGIPE</sequence>
<gene>
    <name evidence="1" type="ORF">BOX15_Mlig006799g1</name>
</gene>
<keyword evidence="2" id="KW-1185">Reference proteome</keyword>
<feature type="non-terminal residue" evidence="1">
    <location>
        <position position="1"/>
    </location>
</feature>
<proteinExistence type="predicted"/>
<comment type="caution">
    <text evidence="1">The sequence shown here is derived from an EMBL/GenBank/DDBJ whole genome shotgun (WGS) entry which is preliminary data.</text>
</comment>
<accession>A0A267GPJ8</accession>